<dbReference type="AlphaFoldDB" id="A0A963Z4J9"/>
<sequence>MPQMTDRQLAIIAERVELARDTASDLSQVLLTHYQDADTLDLFQPGNTDLELTQAINRAVAAEFLESGVEVVVQRADKAAFRRWMTDREDKPETRHGWINRTRLLRGKAAMELLGLKDIDGPPPAFGKIPGPVADRLLAAYEDDESPEFDTLVQALLRAERIDILDLAIRKIREMQGDDAADDLKWVFLVAAEGAEIGPSGWMELVALPVALAAGRPPDGAELGHDLVASGALGPEVEVHLLPGWRSADALDALSYGAIRSVLMAVADGCEPSDLPPGDTDDLAKNGFGLLIGCRLDWAIPIWEAIVADGGLPEPPEEDAAETPEEARRTALFDGWRERIFEDSKGCVPLELVPFSEVKGEIAAFWADAGDQTRGLNDIREFVTICRNEAGGEDVVCRPEVIGNDLELTLYTVDGRFLDSLTMPASRLPAKAQEMPRLIASFVDLVRDAPGR</sequence>
<name>A0A963Z4J9_9PROT</name>
<dbReference type="Proteomes" id="UP000721844">
    <property type="component" value="Unassembled WGS sequence"/>
</dbReference>
<reference evidence="1 2" key="1">
    <citation type="journal article" date="2021" name="Microorganisms">
        <title>Acidisoma silvae sp. nov. and Acidisomacellulosilytica sp. nov., Two Acidophilic Bacteria Isolated from Decaying Wood, Hydrolyzing Cellulose and Producing Poly-3-hydroxybutyrate.</title>
        <authorList>
            <person name="Mieszkin S."/>
            <person name="Pouder E."/>
            <person name="Uroz S."/>
            <person name="Simon-Colin C."/>
            <person name="Alain K."/>
        </authorList>
    </citation>
    <scope>NUCLEOTIDE SEQUENCE [LARGE SCALE GENOMIC DNA]</scope>
    <source>
        <strain evidence="1 2">HW T5.17</strain>
    </source>
</reference>
<keyword evidence="2" id="KW-1185">Reference proteome</keyword>
<evidence type="ECO:0000313" key="2">
    <source>
        <dbReference type="Proteomes" id="UP000721844"/>
    </source>
</evidence>
<gene>
    <name evidence="1" type="ORF">ACELLULO517_18985</name>
</gene>
<comment type="caution">
    <text evidence="1">The sequence shown here is derived from an EMBL/GenBank/DDBJ whole genome shotgun (WGS) entry which is preliminary data.</text>
</comment>
<evidence type="ECO:0000313" key="1">
    <source>
        <dbReference type="EMBL" id="MCB8882341.1"/>
    </source>
</evidence>
<proteinExistence type="predicted"/>
<protein>
    <submittedName>
        <fullName evidence="1">Uncharacterized protein</fullName>
    </submittedName>
</protein>
<dbReference type="EMBL" id="JAESVA010000007">
    <property type="protein sequence ID" value="MCB8882341.1"/>
    <property type="molecule type" value="Genomic_DNA"/>
</dbReference>
<organism evidence="1 2">
    <name type="scientific">Acidisoma cellulosilyticum</name>
    <dbReference type="NCBI Taxonomy" id="2802395"/>
    <lineage>
        <taxon>Bacteria</taxon>
        <taxon>Pseudomonadati</taxon>
        <taxon>Pseudomonadota</taxon>
        <taxon>Alphaproteobacteria</taxon>
        <taxon>Acetobacterales</taxon>
        <taxon>Acidocellaceae</taxon>
        <taxon>Acidisoma</taxon>
    </lineage>
</organism>
<accession>A0A963Z4J9</accession>
<dbReference type="RefSeq" id="WP_227309002.1">
    <property type="nucleotide sequence ID" value="NZ_JAESVA010000007.1"/>
</dbReference>